<dbReference type="CDD" id="cd01885">
    <property type="entry name" value="EF2"/>
    <property type="match status" value="1"/>
</dbReference>
<evidence type="ECO:0000256" key="1">
    <source>
        <dbReference type="ARBA" id="ARBA00021392"/>
    </source>
</evidence>
<dbReference type="InterPro" id="IPR000795">
    <property type="entry name" value="T_Tr_GTP-bd_dom"/>
</dbReference>
<dbReference type="Pfam" id="PF00679">
    <property type="entry name" value="EFG_C"/>
    <property type="match status" value="1"/>
</dbReference>
<feature type="region of interest" description="Disordered" evidence="2">
    <location>
        <begin position="811"/>
        <end position="830"/>
    </location>
</feature>
<dbReference type="EMBL" id="BSDZ01000028">
    <property type="protein sequence ID" value="GLI66219.1"/>
    <property type="molecule type" value="Genomic_DNA"/>
</dbReference>
<evidence type="ECO:0000259" key="3">
    <source>
        <dbReference type="PROSITE" id="PS51722"/>
    </source>
</evidence>
<dbReference type="InterPro" id="IPR020568">
    <property type="entry name" value="Ribosomal_Su5_D2-typ_SF"/>
</dbReference>
<feature type="compositionally biased region" description="Acidic residues" evidence="2">
    <location>
        <begin position="222"/>
        <end position="233"/>
    </location>
</feature>
<dbReference type="PRINTS" id="PR00315">
    <property type="entry name" value="ELONGATNFCT"/>
</dbReference>
<dbReference type="CDD" id="cd16268">
    <property type="entry name" value="EF2_II"/>
    <property type="match status" value="1"/>
</dbReference>
<evidence type="ECO:0000313" key="4">
    <source>
        <dbReference type="EMBL" id="GLI66219.1"/>
    </source>
</evidence>
<name>A0ABQ5S994_9CHLO</name>
<dbReference type="Pfam" id="PF03144">
    <property type="entry name" value="GTP_EFTU_D2"/>
    <property type="match status" value="1"/>
</dbReference>
<feature type="region of interest" description="Disordered" evidence="2">
    <location>
        <begin position="737"/>
        <end position="757"/>
    </location>
</feature>
<evidence type="ECO:0000256" key="2">
    <source>
        <dbReference type="SAM" id="MobiDB-lite"/>
    </source>
</evidence>
<feature type="region of interest" description="Disordered" evidence="2">
    <location>
        <begin position="213"/>
        <end position="253"/>
    </location>
</feature>
<dbReference type="PANTHER" id="PTHR42908">
    <property type="entry name" value="TRANSLATION ELONGATION FACTOR-RELATED"/>
    <property type="match status" value="1"/>
</dbReference>
<dbReference type="InterPro" id="IPR004161">
    <property type="entry name" value="EFTu-like_2"/>
</dbReference>
<dbReference type="SMART" id="SM00838">
    <property type="entry name" value="EFG_C"/>
    <property type="match status" value="1"/>
</dbReference>
<accession>A0ABQ5S994</accession>
<dbReference type="Gene3D" id="3.30.70.240">
    <property type="match status" value="1"/>
</dbReference>
<dbReference type="InterPro" id="IPR014721">
    <property type="entry name" value="Ribsml_uS5_D2-typ_fold_subgr"/>
</dbReference>
<dbReference type="InterPro" id="IPR035647">
    <property type="entry name" value="EFG_III/V"/>
</dbReference>
<proteinExistence type="predicted"/>
<evidence type="ECO:0000313" key="5">
    <source>
        <dbReference type="Proteomes" id="UP001165090"/>
    </source>
</evidence>
<dbReference type="InterPro" id="IPR000640">
    <property type="entry name" value="EFG_V-like"/>
</dbReference>
<feature type="region of interest" description="Disordered" evidence="2">
    <location>
        <begin position="408"/>
        <end position="434"/>
    </location>
</feature>
<reference evidence="4 5" key="1">
    <citation type="journal article" date="2023" name="IScience">
        <title>Expanded male sex-determining region conserved during the evolution of homothallism in the green alga Volvox.</title>
        <authorList>
            <person name="Yamamoto K."/>
            <person name="Matsuzaki R."/>
            <person name="Mahakham W."/>
            <person name="Heman W."/>
            <person name="Sekimoto H."/>
            <person name="Kawachi M."/>
            <person name="Minakuchi Y."/>
            <person name="Toyoda A."/>
            <person name="Nozaki H."/>
        </authorList>
    </citation>
    <scope>NUCLEOTIDE SEQUENCE [LARGE SCALE GENOMIC DNA]</scope>
    <source>
        <strain evidence="4 5">NIES-4468</strain>
    </source>
</reference>
<dbReference type="Gene3D" id="3.30.230.10">
    <property type="match status" value="1"/>
</dbReference>
<dbReference type="InterPro" id="IPR005225">
    <property type="entry name" value="Small_GTP-bd"/>
</dbReference>
<organism evidence="4 5">
    <name type="scientific">Volvox africanus</name>
    <dbReference type="NCBI Taxonomy" id="51714"/>
    <lineage>
        <taxon>Eukaryota</taxon>
        <taxon>Viridiplantae</taxon>
        <taxon>Chlorophyta</taxon>
        <taxon>core chlorophytes</taxon>
        <taxon>Chlorophyceae</taxon>
        <taxon>CS clade</taxon>
        <taxon>Chlamydomonadales</taxon>
        <taxon>Volvocaceae</taxon>
        <taxon>Volvox</taxon>
    </lineage>
</organism>
<gene>
    <name evidence="4" type="ORF">VaNZ11_009914</name>
</gene>
<dbReference type="NCBIfam" id="TIGR00231">
    <property type="entry name" value="small_GTP"/>
    <property type="match status" value="1"/>
</dbReference>
<sequence>MNVSTELLVAVQSKQDRVRNLCILAHVDHGKTTLSDHLIGSNGLIHPRMQGELRYLDSREDEQARGITMKASAISLLYVPGAATRPEGPKSLSDAAKLADGYLINLIDSPGHVDFCSEVSTAARLSDGALVVVDAVEGVCIQTHAVLRQAYEEKVKPVLVINKLDRLILELRLTPEEAYGRLRDIVTHANMVLSAFASERYLREADAVLAMDQARAEQAAEREEEEASGEGGDDGGGGGGGGGGGPPGCEDDEADVFDPVLGSVAFGSAVDGWAFRLDQFAGMYAEKLKCKPEALVRGLWGDWALNPKDKRVVRASRRGGTGGGKLKPMFVQFALEPIWKAYSVCDLGEDVRGVLGAIVRSRGLGPLVPNKALEHPDPRQALRSVLRAWLPLSEAVLGMAAAQLPSPPTAAPVRASRLLGGPPGSPPPPGLPEPAAKELARLEGCLARSDASPAAPLVIYVSKMVAVPRGLLPRVPGEGAATHGSHVYQDHDEVFLGFGRVFSGVAQPGQRVHVLSGAYNPAVPTTQRQTAVLGAVYMMMGRALERVERVPAGNVLAIAGLDAVVLKSATLSSSPACRPLAPLMFQAAAIVMVAVEPAHPSDLPALLRGLQLLNRADPFVEVSVLDSGEHVLAAAGEVHLGTCIKDLRERFARVELRVSPPLVAFRESIFCPSELPAGTPLGGQGGGLKAPRVVEAITPNGCCVVRVRAAPLPGGVAGALDGRPELLRRVLIDGEGRQEAAERNGADTGAGTTSSSSLLASELGALRTELRAAAKAAGPQQEARVLQMLERAWLLGPKRIGPNLLLAPPRRANSPAAADASAGTSSTAADSHFDVPSNAVVRAAKATTKAMAPGAQGAPYAAAVAGPVSPLTEADADGADDAAAAAAAAAAGALSARIDLRLGSPAAALALGLISEEHAQSYIDDGAATAVAVANNGDAGAADALRHVAASVESGVVAGFQIATASGPLCEEPLWGVAFELEVRLVQPQQQQQQQQAGPSLEGDSSQTNNEGGAGARSVSQGLSAAVEGPDSESPSWSGRLDLQEDVYGPFSGQVMTAVAVACRRAVLEADARLVEAQYLCQLTASAEALSGMYAVLGRRRARILREEMREGSDTFLVSCYLPAEASFGLADEMRRRSSGAASASLMLSHWERLQVDPFFVPTTEEEREEHGEDASGLTNLARRLIDAVRRRKGLPVEEKVVARATKQRTLKRNV</sequence>
<dbReference type="SUPFAM" id="SSF54980">
    <property type="entry name" value="EF-G C-terminal domain-like"/>
    <property type="match status" value="2"/>
</dbReference>
<protein>
    <recommendedName>
        <fullName evidence="1">Elongation factor Tu, chloroplastic</fullName>
    </recommendedName>
</protein>
<dbReference type="Gene3D" id="2.40.30.10">
    <property type="entry name" value="Translation factors"/>
    <property type="match status" value="1"/>
</dbReference>
<dbReference type="CDD" id="cd16261">
    <property type="entry name" value="EF2_snRNP_III"/>
    <property type="match status" value="1"/>
</dbReference>
<keyword evidence="5" id="KW-1185">Reference proteome</keyword>
<dbReference type="SUPFAM" id="SSF54211">
    <property type="entry name" value="Ribosomal protein S5 domain 2-like"/>
    <property type="match status" value="1"/>
</dbReference>
<feature type="compositionally biased region" description="Low complexity" evidence="2">
    <location>
        <begin position="746"/>
        <end position="757"/>
    </location>
</feature>
<dbReference type="Gene3D" id="3.90.1430.10">
    <property type="entry name" value="Yeast translation eEF2 (G' domain)"/>
    <property type="match status" value="1"/>
</dbReference>
<dbReference type="PANTHER" id="PTHR42908:SF3">
    <property type="entry name" value="ELONGATION FACTOR-LIKE GTPASE 1"/>
    <property type="match status" value="1"/>
</dbReference>
<dbReference type="SUPFAM" id="SSF52540">
    <property type="entry name" value="P-loop containing nucleoside triphosphate hydrolases"/>
    <property type="match status" value="1"/>
</dbReference>
<feature type="region of interest" description="Disordered" evidence="2">
    <location>
        <begin position="990"/>
        <end position="1040"/>
    </location>
</feature>
<dbReference type="Gene3D" id="3.40.50.300">
    <property type="entry name" value="P-loop containing nucleotide triphosphate hydrolases"/>
    <property type="match status" value="1"/>
</dbReference>
<dbReference type="PROSITE" id="PS51722">
    <property type="entry name" value="G_TR_2"/>
    <property type="match status" value="1"/>
</dbReference>
<feature type="compositionally biased region" description="Gly residues" evidence="2">
    <location>
        <begin position="234"/>
        <end position="247"/>
    </location>
</feature>
<dbReference type="Gene3D" id="3.30.70.870">
    <property type="entry name" value="Elongation Factor G (Translational Gtpase), domain 3"/>
    <property type="match status" value="1"/>
</dbReference>
<dbReference type="SUPFAM" id="SSF50447">
    <property type="entry name" value="Translation proteins"/>
    <property type="match status" value="1"/>
</dbReference>
<dbReference type="InterPro" id="IPR009000">
    <property type="entry name" value="Transl_B-barrel_sf"/>
</dbReference>
<dbReference type="InterPro" id="IPR027417">
    <property type="entry name" value="P-loop_NTPase"/>
</dbReference>
<feature type="domain" description="Tr-type G" evidence="3">
    <location>
        <begin position="16"/>
        <end position="293"/>
    </location>
</feature>
<feature type="compositionally biased region" description="Pro residues" evidence="2">
    <location>
        <begin position="423"/>
        <end position="432"/>
    </location>
</feature>
<dbReference type="Proteomes" id="UP001165090">
    <property type="component" value="Unassembled WGS sequence"/>
</dbReference>
<dbReference type="Pfam" id="PF00009">
    <property type="entry name" value="GTP_EFTU"/>
    <property type="match status" value="1"/>
</dbReference>
<dbReference type="CDD" id="cd04096">
    <property type="entry name" value="eEF2_snRNP_like_C"/>
    <property type="match status" value="1"/>
</dbReference>
<comment type="caution">
    <text evidence="4">The sequence shown here is derived from an EMBL/GenBank/DDBJ whole genome shotgun (WGS) entry which is preliminary data.</text>
</comment>